<keyword evidence="1" id="KW-0812">Transmembrane</keyword>
<feature type="transmembrane region" description="Helical" evidence="1">
    <location>
        <begin position="58"/>
        <end position="79"/>
    </location>
</feature>
<feature type="transmembrane region" description="Helical" evidence="1">
    <location>
        <begin position="85"/>
        <end position="110"/>
    </location>
</feature>
<sequence length="112" mass="12426">MHPSFGLFPKKAKYYTYNFQGILDKTISLFVTINSLTAFYLILCSFRHLAYSPDMVDNIIAPLIQGLLLLTFTSASYLIKNVAGQHLVAACVSVLPWIVVITNAFLSAIIPL</sequence>
<keyword evidence="3" id="KW-1185">Reference proteome</keyword>
<keyword evidence="1" id="KW-1133">Transmembrane helix</keyword>
<organism evidence="2 3">
    <name type="scientific">Dyadobacter helix</name>
    <dbReference type="NCBI Taxonomy" id="2822344"/>
    <lineage>
        <taxon>Bacteria</taxon>
        <taxon>Pseudomonadati</taxon>
        <taxon>Bacteroidota</taxon>
        <taxon>Cytophagia</taxon>
        <taxon>Cytophagales</taxon>
        <taxon>Spirosomataceae</taxon>
        <taxon>Dyadobacter</taxon>
    </lineage>
</organism>
<gene>
    <name evidence="2" type="ORF">DYBT9275_05728</name>
</gene>
<dbReference type="EMBL" id="CAJRAF010000004">
    <property type="protein sequence ID" value="CAG5017227.1"/>
    <property type="molecule type" value="Genomic_DNA"/>
</dbReference>
<reference evidence="2" key="1">
    <citation type="submission" date="2021-04" db="EMBL/GenBank/DDBJ databases">
        <authorList>
            <person name="Rodrigo-Torres L."/>
            <person name="Arahal R. D."/>
            <person name="Lucena T."/>
        </authorList>
    </citation>
    <scope>NUCLEOTIDE SEQUENCE</scope>
    <source>
        <strain evidence="2">CECT 9275</strain>
    </source>
</reference>
<proteinExistence type="predicted"/>
<name>A0A916JID4_9BACT</name>
<evidence type="ECO:0000313" key="2">
    <source>
        <dbReference type="EMBL" id="CAG5017227.1"/>
    </source>
</evidence>
<feature type="transmembrane region" description="Helical" evidence="1">
    <location>
        <begin position="27"/>
        <end position="46"/>
    </location>
</feature>
<keyword evidence="1" id="KW-0472">Membrane</keyword>
<accession>A0A916JID4</accession>
<dbReference type="RefSeq" id="WP_215242071.1">
    <property type="nucleotide sequence ID" value="NZ_CAJRAF010000004.1"/>
</dbReference>
<evidence type="ECO:0000256" key="1">
    <source>
        <dbReference type="SAM" id="Phobius"/>
    </source>
</evidence>
<protein>
    <submittedName>
        <fullName evidence="2">Uncharacterized protein</fullName>
    </submittedName>
</protein>
<evidence type="ECO:0000313" key="3">
    <source>
        <dbReference type="Proteomes" id="UP000680038"/>
    </source>
</evidence>
<comment type="caution">
    <text evidence="2">The sequence shown here is derived from an EMBL/GenBank/DDBJ whole genome shotgun (WGS) entry which is preliminary data.</text>
</comment>
<dbReference type="AlphaFoldDB" id="A0A916JID4"/>
<dbReference type="Proteomes" id="UP000680038">
    <property type="component" value="Unassembled WGS sequence"/>
</dbReference>